<sequence>MRLLDLPPEILDLVINLTLPNGLENFVLSCKTIYGRARSQIQHHNTLKRRWRHTTNDSYPDSPADTLGIMLGISEDPLIAEYIECLSLWDRRPWDPRPGEILPMVSGRSREYWEDHENHDQMQGIKNLLYTAEYFAKADPEEWWGRMINEEDITSGEDADNLYATIALLSLLPNLKTLQLPARWHEVRSGESAEALVPSVESLVSVSNRDGYTLKPLASLETLLPFVEEGYDVRAGLQCLQPFLVLHGIRNLYAVSCVAVNEGWGGIPLEWPQSGLKSPLTRVEFAYCCMDTAGLGVLLSNTPCLTIFKYSHQTKWDGLEFDWNPGEFLETIANYCGERLLELAITIDELHGEVINGLSSFMRFPKLQKLEVDVAAFCGPPLESGQRLGRNATLPEGATAWAHIDIPCMGDMLPESICELQVNTDFPEPSEQALRSLFKNIRDRRLDKLLLLGTTILRQYASGTAREIAVNHGVILEAFDEDVAAPRPRPMMPQWKREFDCRVGGIVMA</sequence>
<organism evidence="1 2">
    <name type="scientific">Neocucurbitaria cava</name>
    <dbReference type="NCBI Taxonomy" id="798079"/>
    <lineage>
        <taxon>Eukaryota</taxon>
        <taxon>Fungi</taxon>
        <taxon>Dikarya</taxon>
        <taxon>Ascomycota</taxon>
        <taxon>Pezizomycotina</taxon>
        <taxon>Dothideomycetes</taxon>
        <taxon>Pleosporomycetidae</taxon>
        <taxon>Pleosporales</taxon>
        <taxon>Pleosporineae</taxon>
        <taxon>Cucurbitariaceae</taxon>
        <taxon>Neocucurbitaria</taxon>
    </lineage>
</organism>
<comment type="caution">
    <text evidence="1">The sequence shown here is derived from an EMBL/GenBank/DDBJ whole genome shotgun (WGS) entry which is preliminary data.</text>
</comment>
<dbReference type="OrthoDB" id="5421601at2759"/>
<dbReference type="AlphaFoldDB" id="A0A9W8YCX0"/>
<reference evidence="1" key="1">
    <citation type="submission" date="2022-10" db="EMBL/GenBank/DDBJ databases">
        <title>Tapping the CABI collections for fungal endophytes: first genome assemblies for Collariella, Neodidymelliopsis, Ascochyta clinopodiicola, Didymella pomorum, Didymosphaeria variabile, Neocosmospora piperis and Neocucurbitaria cava.</title>
        <authorList>
            <person name="Hill R."/>
        </authorList>
    </citation>
    <scope>NUCLEOTIDE SEQUENCE</scope>
    <source>
        <strain evidence="1">IMI 356814</strain>
    </source>
</reference>
<accession>A0A9W8YCX0</accession>
<dbReference type="Proteomes" id="UP001140560">
    <property type="component" value="Unassembled WGS sequence"/>
</dbReference>
<keyword evidence="2" id="KW-1185">Reference proteome</keyword>
<gene>
    <name evidence="1" type="ORF">N0V83_001800</name>
</gene>
<dbReference type="EMBL" id="JAPEUY010000003">
    <property type="protein sequence ID" value="KAJ4374725.1"/>
    <property type="molecule type" value="Genomic_DNA"/>
</dbReference>
<name>A0A9W8YCX0_9PLEO</name>
<proteinExistence type="predicted"/>
<evidence type="ECO:0008006" key="3">
    <source>
        <dbReference type="Google" id="ProtNLM"/>
    </source>
</evidence>
<evidence type="ECO:0000313" key="2">
    <source>
        <dbReference type="Proteomes" id="UP001140560"/>
    </source>
</evidence>
<protein>
    <recommendedName>
        <fullName evidence="3">F-box domain-containing protein</fullName>
    </recommendedName>
</protein>
<evidence type="ECO:0000313" key="1">
    <source>
        <dbReference type="EMBL" id="KAJ4374725.1"/>
    </source>
</evidence>